<dbReference type="InterPro" id="IPR001548">
    <property type="entry name" value="Peptidase_M2"/>
</dbReference>
<evidence type="ECO:0000256" key="5">
    <source>
        <dbReference type="SAM" id="SignalP"/>
    </source>
</evidence>
<dbReference type="GO" id="GO:0016020">
    <property type="term" value="C:membrane"/>
    <property type="evidence" value="ECO:0007669"/>
    <property type="project" value="InterPro"/>
</dbReference>
<accession>A0A7R9C3U6</accession>
<protein>
    <submittedName>
        <fullName evidence="6">Uncharacterized protein</fullName>
    </submittedName>
</protein>
<keyword evidence="7" id="KW-1185">Reference proteome</keyword>
<dbReference type="GO" id="GO:0006508">
    <property type="term" value="P:proteolysis"/>
    <property type="evidence" value="ECO:0007669"/>
    <property type="project" value="InterPro"/>
</dbReference>
<feature type="chain" id="PRO_5036210491" evidence="5">
    <location>
        <begin position="24"/>
        <end position="149"/>
    </location>
</feature>
<evidence type="ECO:0000256" key="2">
    <source>
        <dbReference type="ARBA" id="ARBA00022729"/>
    </source>
</evidence>
<dbReference type="EMBL" id="OA901034">
    <property type="protein sequence ID" value="CAD7285656.1"/>
    <property type="molecule type" value="Genomic_DNA"/>
</dbReference>
<dbReference type="EMBL" id="CAJPEX010018997">
    <property type="protein sequence ID" value="CAG0925808.1"/>
    <property type="molecule type" value="Genomic_DNA"/>
</dbReference>
<dbReference type="AlphaFoldDB" id="A0A7R9C3U6"/>
<dbReference type="Proteomes" id="UP000678499">
    <property type="component" value="Unassembled WGS sequence"/>
</dbReference>
<reference evidence="6" key="1">
    <citation type="submission" date="2020-11" db="EMBL/GenBank/DDBJ databases">
        <authorList>
            <person name="Tran Van P."/>
        </authorList>
    </citation>
    <scope>NUCLEOTIDE SEQUENCE</scope>
</reference>
<dbReference type="GO" id="GO:0008241">
    <property type="term" value="F:peptidyl-dipeptidase activity"/>
    <property type="evidence" value="ECO:0007669"/>
    <property type="project" value="InterPro"/>
</dbReference>
<keyword evidence="2 5" id="KW-0732">Signal</keyword>
<evidence type="ECO:0000256" key="3">
    <source>
        <dbReference type="ARBA" id="ARBA00023157"/>
    </source>
</evidence>
<evidence type="ECO:0000256" key="1">
    <source>
        <dbReference type="ARBA" id="ARBA00008139"/>
    </source>
</evidence>
<comment type="similarity">
    <text evidence="1">Belongs to the peptidase M2 family.</text>
</comment>
<dbReference type="Pfam" id="PF01401">
    <property type="entry name" value="Peptidase_M2"/>
    <property type="match status" value="1"/>
</dbReference>
<keyword evidence="4" id="KW-0325">Glycoprotein</keyword>
<evidence type="ECO:0000313" key="7">
    <source>
        <dbReference type="Proteomes" id="UP000678499"/>
    </source>
</evidence>
<keyword evidence="3" id="KW-1015">Disulfide bond</keyword>
<proteinExistence type="inferred from homology"/>
<organism evidence="6">
    <name type="scientific">Notodromas monacha</name>
    <dbReference type="NCBI Taxonomy" id="399045"/>
    <lineage>
        <taxon>Eukaryota</taxon>
        <taxon>Metazoa</taxon>
        <taxon>Ecdysozoa</taxon>
        <taxon>Arthropoda</taxon>
        <taxon>Crustacea</taxon>
        <taxon>Oligostraca</taxon>
        <taxon>Ostracoda</taxon>
        <taxon>Podocopa</taxon>
        <taxon>Podocopida</taxon>
        <taxon>Cypridocopina</taxon>
        <taxon>Cypridoidea</taxon>
        <taxon>Cyprididae</taxon>
        <taxon>Notodromas</taxon>
    </lineage>
</organism>
<gene>
    <name evidence="6" type="ORF">NMOB1V02_LOCUS13258</name>
</gene>
<feature type="signal peptide" evidence="5">
    <location>
        <begin position="1"/>
        <end position="23"/>
    </location>
</feature>
<evidence type="ECO:0000313" key="6">
    <source>
        <dbReference type="EMBL" id="CAD7285656.1"/>
    </source>
</evidence>
<name>A0A7R9C3U6_9CRUS</name>
<sequence length="149" mass="16924">MTRYKFFFTLAVLACVGHISVESAKKTYPLRDLSVDELKAYEDTYSENYKSEVNKQAEAEWAFQTNITDYNSEVQVNSSLELSAWLKQEWVSNISQFNLSILDVPEHADLRRWYASVEDSAVGGPELGPRDIMSQDLNSGHTFLCASIL</sequence>
<dbReference type="GO" id="GO:0008237">
    <property type="term" value="F:metallopeptidase activity"/>
    <property type="evidence" value="ECO:0007669"/>
    <property type="project" value="InterPro"/>
</dbReference>
<evidence type="ECO:0000256" key="4">
    <source>
        <dbReference type="ARBA" id="ARBA00023180"/>
    </source>
</evidence>